<dbReference type="GO" id="GO:0046685">
    <property type="term" value="P:response to arsenic-containing substance"/>
    <property type="evidence" value="ECO:0007669"/>
    <property type="project" value="UniProtKB-KW"/>
</dbReference>
<evidence type="ECO:0000313" key="4">
    <source>
        <dbReference type="Proteomes" id="UP000033649"/>
    </source>
</evidence>
<protein>
    <submittedName>
        <fullName evidence="3">ArsR family transcriptional regulator</fullName>
    </submittedName>
</protein>
<comment type="caution">
    <text evidence="3">The sequence shown here is derived from an EMBL/GenBank/DDBJ whole genome shotgun (WGS) entry which is preliminary data.</text>
</comment>
<dbReference type="CDD" id="cd16345">
    <property type="entry name" value="LMWP_ArsC"/>
    <property type="match status" value="1"/>
</dbReference>
<dbReference type="STRING" id="429727.VE26_09885"/>
<evidence type="ECO:0000313" key="3">
    <source>
        <dbReference type="EMBL" id="KKB10080.1"/>
    </source>
</evidence>
<dbReference type="SUPFAM" id="SSF52788">
    <property type="entry name" value="Phosphotyrosine protein phosphatases I"/>
    <property type="match status" value="1"/>
</dbReference>
<evidence type="ECO:0000256" key="1">
    <source>
        <dbReference type="ARBA" id="ARBA00022849"/>
    </source>
</evidence>
<dbReference type="PANTHER" id="PTHR43428">
    <property type="entry name" value="ARSENATE REDUCTASE"/>
    <property type="match status" value="1"/>
</dbReference>
<dbReference type="OrthoDB" id="9793058at2"/>
<dbReference type="Pfam" id="PF01451">
    <property type="entry name" value="LMWPc"/>
    <property type="match status" value="1"/>
</dbReference>
<dbReference type="PATRIC" id="fig|429727.3.peg.2034"/>
<dbReference type="InterPro" id="IPR023485">
    <property type="entry name" value="Ptyr_pPase"/>
</dbReference>
<reference evidence="3 4" key="1">
    <citation type="submission" date="2015-03" db="EMBL/GenBank/DDBJ databases">
        <authorList>
            <person name="Hassan Y."/>
            <person name="Lepp D."/>
            <person name="Li X.-Z."/>
            <person name="Zhou T."/>
        </authorList>
    </citation>
    <scope>NUCLEOTIDE SEQUENCE [LARGE SCALE GENOMIC DNA]</scope>
    <source>
        <strain evidence="3 4">IPL18</strain>
    </source>
</reference>
<feature type="domain" description="Phosphotyrosine protein phosphatase I" evidence="2">
    <location>
        <begin position="6"/>
        <end position="144"/>
    </location>
</feature>
<dbReference type="AlphaFoldDB" id="A0A0F5FNF9"/>
<keyword evidence="1" id="KW-0059">Arsenical resistance</keyword>
<organism evidence="3 4">
    <name type="scientific">Devosia chinhatensis</name>
    <dbReference type="NCBI Taxonomy" id="429727"/>
    <lineage>
        <taxon>Bacteria</taxon>
        <taxon>Pseudomonadati</taxon>
        <taxon>Pseudomonadota</taxon>
        <taxon>Alphaproteobacteria</taxon>
        <taxon>Hyphomicrobiales</taxon>
        <taxon>Devosiaceae</taxon>
        <taxon>Devosia</taxon>
    </lineage>
</organism>
<dbReference type="EMBL" id="JZEY01000054">
    <property type="protein sequence ID" value="KKB10080.1"/>
    <property type="molecule type" value="Genomic_DNA"/>
</dbReference>
<dbReference type="SMART" id="SM00226">
    <property type="entry name" value="LMWPc"/>
    <property type="match status" value="1"/>
</dbReference>
<name>A0A0F5FNF9_9HYPH</name>
<accession>A0A0F5FNF9</accession>
<dbReference type="Proteomes" id="UP000033649">
    <property type="component" value="Unassembled WGS sequence"/>
</dbReference>
<dbReference type="PANTHER" id="PTHR43428:SF1">
    <property type="entry name" value="ARSENATE REDUCTASE"/>
    <property type="match status" value="1"/>
</dbReference>
<evidence type="ECO:0000259" key="2">
    <source>
        <dbReference type="SMART" id="SM00226"/>
    </source>
</evidence>
<sequence>MPDRVYNVLFLCTGNSARSILGEAILNHVGQGRFRAYSAGSTPKGSVHPMTLDALAKVGISTAGLRSKPWDEFAVPGAPKMDFIFTVCDNAAGEACPVWPGQPMTAHWGIEDPAAVDGPDFQQRAAFDDALRYLRNRIGAFINLPLASIDRMALNSRLEGIGAMDGTTTRSSRVA</sequence>
<dbReference type="InterPro" id="IPR036196">
    <property type="entry name" value="Ptyr_pPase_sf"/>
</dbReference>
<proteinExistence type="predicted"/>
<keyword evidence="4" id="KW-1185">Reference proteome</keyword>
<gene>
    <name evidence="3" type="ORF">VE26_09885</name>
</gene>
<dbReference type="RefSeq" id="WP_046104773.1">
    <property type="nucleotide sequence ID" value="NZ_JZEY01000054.1"/>
</dbReference>
<dbReference type="Gene3D" id="3.40.50.2300">
    <property type="match status" value="1"/>
</dbReference>